<dbReference type="AlphaFoldDB" id="A0A074N1B7"/>
<comment type="caution">
    <text evidence="2">The sequence shown here is derived from an EMBL/GenBank/DDBJ whole genome shotgun (WGS) entry which is preliminary data.</text>
</comment>
<name>A0A074N1B7_ERYLO</name>
<reference evidence="2 3" key="1">
    <citation type="submission" date="2014-04" db="EMBL/GenBank/DDBJ databases">
        <title>A comprehensive comparison of genomes of Erythrobacter spp. strains.</title>
        <authorList>
            <person name="Zheng Q."/>
        </authorList>
    </citation>
    <scope>NUCLEOTIDE SEQUENCE [LARGE SCALE GENOMIC DNA]</scope>
    <source>
        <strain evidence="2 3">DSM 6997</strain>
    </source>
</reference>
<organism evidence="2 3">
    <name type="scientific">Erythrobacter longus</name>
    <dbReference type="NCBI Taxonomy" id="1044"/>
    <lineage>
        <taxon>Bacteria</taxon>
        <taxon>Pseudomonadati</taxon>
        <taxon>Pseudomonadota</taxon>
        <taxon>Alphaproteobacteria</taxon>
        <taxon>Sphingomonadales</taxon>
        <taxon>Erythrobacteraceae</taxon>
        <taxon>Erythrobacter/Porphyrobacter group</taxon>
        <taxon>Erythrobacter</taxon>
    </lineage>
</organism>
<dbReference type="eggNOG" id="COG4278">
    <property type="taxonomic scope" value="Bacteria"/>
</dbReference>
<gene>
    <name evidence="2" type="ORF">EH31_03170</name>
</gene>
<dbReference type="STRING" id="1044.EH31_03170"/>
<protein>
    <submittedName>
        <fullName evidence="2">Uncharacterized protein</fullName>
    </submittedName>
</protein>
<sequence>MSVGANHPKPAMSSELWERLEAYTIGPEDASLSFAARLTRENRWSPGFTERVIGEYKRFCYLACTAGHEVTPSDAVDQVWHLHLTYSRDYWGQFCPQVLGTQLHHGPTAGGQVERGRYYDQYAQTFRSYEDAFGEPPPSDIWPGAGRRFGVDPRGLRVNPNDVMILDKRLALLGAAGWIALGIVIAVMIGVIF</sequence>
<dbReference type="Proteomes" id="UP000027647">
    <property type="component" value="Unassembled WGS sequence"/>
</dbReference>
<evidence type="ECO:0000313" key="2">
    <source>
        <dbReference type="EMBL" id="KEO91687.1"/>
    </source>
</evidence>
<keyword evidence="3" id="KW-1185">Reference proteome</keyword>
<keyword evidence="1" id="KW-0472">Membrane</keyword>
<dbReference type="RefSeq" id="WP_051698889.1">
    <property type="nucleotide sequence ID" value="NZ_JMIW01000001.1"/>
</dbReference>
<evidence type="ECO:0000313" key="3">
    <source>
        <dbReference type="Proteomes" id="UP000027647"/>
    </source>
</evidence>
<accession>A0A074N1B7</accession>
<evidence type="ECO:0000256" key="1">
    <source>
        <dbReference type="SAM" id="Phobius"/>
    </source>
</evidence>
<keyword evidence="1" id="KW-0812">Transmembrane</keyword>
<dbReference type="EMBL" id="JMIW01000001">
    <property type="protein sequence ID" value="KEO91687.1"/>
    <property type="molecule type" value="Genomic_DNA"/>
</dbReference>
<keyword evidence="1" id="KW-1133">Transmembrane helix</keyword>
<feature type="transmembrane region" description="Helical" evidence="1">
    <location>
        <begin position="170"/>
        <end position="192"/>
    </location>
</feature>
<proteinExistence type="predicted"/>